<sequence length="223" mass="22812">MLKRVITGFIALGFLAIAAVGLFAGGWVWSTFGSQGLVSESMGRLTGSATSQAIVIDVERVGGEIPYLPVTGVAGLIATPAIGAPGPPAIFVAQAPAETANEYLSGARYDVGRINDGEWSLTSVPGFRDLDPPQDANWQASASGPSARLALETATPITVVVMNADGSPPVDVLLTLQLAVPDAVTIAVVLGIVGLVALIIGLLFLRACLGRGRQRGVHEATSA</sequence>
<accession>A0A6J7K418</accession>
<keyword evidence="1" id="KW-1133">Transmembrane helix</keyword>
<evidence type="ECO:0000313" key="2">
    <source>
        <dbReference type="EMBL" id="CAB4950760.1"/>
    </source>
</evidence>
<dbReference type="EMBL" id="CAFBNE010000044">
    <property type="protein sequence ID" value="CAB4950760.1"/>
    <property type="molecule type" value="Genomic_DNA"/>
</dbReference>
<evidence type="ECO:0000256" key="1">
    <source>
        <dbReference type="SAM" id="Phobius"/>
    </source>
</evidence>
<organism evidence="2">
    <name type="scientific">freshwater metagenome</name>
    <dbReference type="NCBI Taxonomy" id="449393"/>
    <lineage>
        <taxon>unclassified sequences</taxon>
        <taxon>metagenomes</taxon>
        <taxon>ecological metagenomes</taxon>
    </lineage>
</organism>
<feature type="transmembrane region" description="Helical" evidence="1">
    <location>
        <begin position="7"/>
        <end position="29"/>
    </location>
</feature>
<name>A0A6J7K418_9ZZZZ</name>
<proteinExistence type="predicted"/>
<keyword evidence="1" id="KW-0812">Transmembrane</keyword>
<gene>
    <name evidence="2" type="ORF">UFOPK3772_01528</name>
</gene>
<feature type="transmembrane region" description="Helical" evidence="1">
    <location>
        <begin position="183"/>
        <end position="205"/>
    </location>
</feature>
<reference evidence="2" key="1">
    <citation type="submission" date="2020-05" db="EMBL/GenBank/DDBJ databases">
        <authorList>
            <person name="Chiriac C."/>
            <person name="Salcher M."/>
            <person name="Ghai R."/>
            <person name="Kavagutti S V."/>
        </authorList>
    </citation>
    <scope>NUCLEOTIDE SEQUENCE</scope>
</reference>
<dbReference type="AlphaFoldDB" id="A0A6J7K418"/>
<keyword evidence="1" id="KW-0472">Membrane</keyword>
<protein>
    <submittedName>
        <fullName evidence="2">Unannotated protein</fullName>
    </submittedName>
</protein>